<protein>
    <recommendedName>
        <fullName evidence="3">ABC transporter substrate-binding protein</fullName>
    </recommendedName>
</protein>
<dbReference type="AlphaFoldDB" id="A0A2W1P5J0"/>
<dbReference type="PROSITE" id="PS51257">
    <property type="entry name" value="PROKAR_LIPOPROTEIN"/>
    <property type="match status" value="1"/>
</dbReference>
<comment type="caution">
    <text evidence="1">The sequence shown here is derived from an EMBL/GenBank/DDBJ whole genome shotgun (WGS) entry which is preliminary data.</text>
</comment>
<evidence type="ECO:0000313" key="2">
    <source>
        <dbReference type="Proteomes" id="UP000214746"/>
    </source>
</evidence>
<reference evidence="1" key="1">
    <citation type="submission" date="2018-06" db="EMBL/GenBank/DDBJ databases">
        <title>Paenibacillus xerothermodurans sp. nov. an extremely dry heat resistant spore forming bacterium isolated from the soil of Cape Canaveral, Florida.</title>
        <authorList>
            <person name="Seuylemezian A."/>
            <person name="Kaur N."/>
            <person name="Patil P."/>
            <person name="Patil P."/>
            <person name="Mayilraj S."/>
            <person name="Vaishampayan P."/>
        </authorList>
    </citation>
    <scope>NUCLEOTIDE SEQUENCE [LARGE SCALE GENOMIC DNA]</scope>
    <source>
        <strain evidence="1">ATCC 27380</strain>
    </source>
</reference>
<organism evidence="1 2">
    <name type="scientific">Paenibacillus xerothermodurans</name>
    <dbReference type="NCBI Taxonomy" id="1977292"/>
    <lineage>
        <taxon>Bacteria</taxon>
        <taxon>Bacillati</taxon>
        <taxon>Bacillota</taxon>
        <taxon>Bacilli</taxon>
        <taxon>Bacillales</taxon>
        <taxon>Paenibacillaceae</taxon>
        <taxon>Paenibacillus</taxon>
    </lineage>
</organism>
<dbReference type="OrthoDB" id="2549976at2"/>
<evidence type="ECO:0008006" key="3">
    <source>
        <dbReference type="Google" id="ProtNLM"/>
    </source>
</evidence>
<dbReference type="EMBL" id="NHRJ02000001">
    <property type="protein sequence ID" value="PZE22388.1"/>
    <property type="molecule type" value="Genomic_DNA"/>
</dbReference>
<dbReference type="RefSeq" id="WP_089198159.1">
    <property type="nucleotide sequence ID" value="NZ_NHRJ02000001.1"/>
</dbReference>
<accession>A0A2W1P5J0</accession>
<gene>
    <name evidence="1" type="ORF">CBW46_000985</name>
</gene>
<keyword evidence="2" id="KW-1185">Reference proteome</keyword>
<evidence type="ECO:0000313" key="1">
    <source>
        <dbReference type="EMBL" id="PZE22388.1"/>
    </source>
</evidence>
<dbReference type="Proteomes" id="UP000214746">
    <property type="component" value="Unassembled WGS sequence"/>
</dbReference>
<name>A0A2W1P5J0_PAEXE</name>
<proteinExistence type="predicted"/>
<sequence>MVKRAFYLLFVSILLLTGCGKNIPEIDPALLQKKHSLLVITKQGLPPESAAIIQKNLTQWRNTQHIAFEWMQSVGAIDQQAISNILSAPYDYVIVIGSDLARQAAGAAVNLAEQKWILLDDSVTVPMALDSSQIMWKQTGPGFMETQWQEWVKQQQVIGKTIEWVTQSNNPIPSLWAPSEEAEHISLSDAEGWYSEFQARVRQQRPDWIVVYSPLQDSLLQRMKSLHVPIMNMASTTVNLQWEIIFSRLLGYIQGGWTPGVTQYNLEEITVSKPE</sequence>